<evidence type="ECO:0000313" key="2">
    <source>
        <dbReference type="Proteomes" id="UP000248483"/>
    </source>
</evidence>
<feature type="region of interest" description="Disordered" evidence="1">
    <location>
        <begin position="1"/>
        <end position="55"/>
    </location>
</feature>
<name>A0A7F8K2Z7_DELLE</name>
<evidence type="ECO:0000256" key="1">
    <source>
        <dbReference type="SAM" id="MobiDB-lite"/>
    </source>
</evidence>
<dbReference type="RefSeq" id="XP_030615679.1">
    <property type="nucleotide sequence ID" value="XM_030759819.1"/>
</dbReference>
<protein>
    <submittedName>
        <fullName evidence="3">DENN domain-containing protein 2A-like</fullName>
    </submittedName>
</protein>
<dbReference type="InParanoid" id="A0A7F8K2Z7"/>
<feature type="compositionally biased region" description="Pro residues" evidence="1">
    <location>
        <begin position="378"/>
        <end position="395"/>
    </location>
</feature>
<dbReference type="Proteomes" id="UP000248483">
    <property type="component" value="Unplaced"/>
</dbReference>
<gene>
    <name evidence="3" type="primary">LOC115801723</name>
</gene>
<evidence type="ECO:0000313" key="3">
    <source>
        <dbReference type="RefSeq" id="XP_030615679.1"/>
    </source>
</evidence>
<proteinExistence type="predicted"/>
<feature type="region of interest" description="Disordered" evidence="1">
    <location>
        <begin position="93"/>
        <end position="238"/>
    </location>
</feature>
<feature type="region of interest" description="Disordered" evidence="1">
    <location>
        <begin position="271"/>
        <end position="414"/>
    </location>
</feature>
<dbReference type="KEGG" id="dle:115801723"/>
<feature type="compositionally biased region" description="Basic and acidic residues" evidence="1">
    <location>
        <begin position="128"/>
        <end position="142"/>
    </location>
</feature>
<accession>A0A7F8K2Z7</accession>
<dbReference type="GeneID" id="115801723"/>
<keyword evidence="2" id="KW-1185">Reference proteome</keyword>
<feature type="compositionally biased region" description="Basic and acidic residues" evidence="1">
    <location>
        <begin position="184"/>
        <end position="195"/>
    </location>
</feature>
<feature type="compositionally biased region" description="Basic and acidic residues" evidence="1">
    <location>
        <begin position="166"/>
        <end position="175"/>
    </location>
</feature>
<feature type="compositionally biased region" description="Basic and acidic residues" evidence="1">
    <location>
        <begin position="355"/>
        <end position="364"/>
    </location>
</feature>
<feature type="compositionally biased region" description="Basic and acidic residues" evidence="1">
    <location>
        <begin position="18"/>
        <end position="38"/>
    </location>
</feature>
<feature type="compositionally biased region" description="Basic and acidic residues" evidence="1">
    <location>
        <begin position="313"/>
        <end position="339"/>
    </location>
</feature>
<sequence>MMTVCRPAKGSHSQTENLGHKLADKVKVEGPKAGEDPQRQPFRSSIPFLETDQDSPFRRSPLESLCNLMLEPRVDCFQQNMFSSNMIISDPASDLGTKGASRAGKRQLSSVQNPCPPARGGAWHKSLSIKDKISEWEGKKELPTPAPGRKADGQEDYLTSCVMEGRSSDGSRTRVTEAQNGTRLDAESRDDERNKGVVKVGAQDAEQRQDLSQPAQELAPSLGRGREPRLGKQRFQNDSLSVLKQVEKLEQALKDGSAGLDPQLPGTCYSPHCLPDKAEEGPTLPENRGGGSVSEFRAHRLDLEGTEPAPEATEERKGLCGRTCDQRLESVYRASEDSPARPFISPPPKPRRTFKHDGEGDKDGNPGISFRKDKRNLPPLPSLPAPPLPSSPPPSSVNRRLWSGRPKASADHRKSYEFEDLLQSSSENSRVDWYAQTKLGLTRTLSEENVYEDILDPPMKENPYEDVELHGRCLGKKCVLNFPGSPTSSIPDTPTKV</sequence>
<organism evidence="2 3">
    <name type="scientific">Delphinapterus leucas</name>
    <name type="common">Beluga whale</name>
    <dbReference type="NCBI Taxonomy" id="9749"/>
    <lineage>
        <taxon>Eukaryota</taxon>
        <taxon>Metazoa</taxon>
        <taxon>Chordata</taxon>
        <taxon>Craniata</taxon>
        <taxon>Vertebrata</taxon>
        <taxon>Euteleostomi</taxon>
        <taxon>Mammalia</taxon>
        <taxon>Eutheria</taxon>
        <taxon>Laurasiatheria</taxon>
        <taxon>Artiodactyla</taxon>
        <taxon>Whippomorpha</taxon>
        <taxon>Cetacea</taxon>
        <taxon>Odontoceti</taxon>
        <taxon>Monodontidae</taxon>
        <taxon>Delphinapterus</taxon>
    </lineage>
</organism>
<dbReference type="AlphaFoldDB" id="A0A7F8K2Z7"/>
<reference evidence="3" key="1">
    <citation type="submission" date="2025-08" db="UniProtKB">
        <authorList>
            <consortium name="RefSeq"/>
        </authorList>
    </citation>
    <scope>IDENTIFICATION</scope>
    <source>
        <tissue evidence="3">Blood</tissue>
    </source>
</reference>